<feature type="non-terminal residue" evidence="1">
    <location>
        <position position="94"/>
    </location>
</feature>
<proteinExistence type="predicted"/>
<dbReference type="Proteomes" id="UP000054308">
    <property type="component" value="Unassembled WGS sequence"/>
</dbReference>
<name>A0A091HL70_CALAN</name>
<protein>
    <submittedName>
        <fullName evidence="1">Uncharacterized protein</fullName>
    </submittedName>
</protein>
<feature type="non-terminal residue" evidence="1">
    <location>
        <position position="1"/>
    </location>
</feature>
<reference evidence="1 2" key="1">
    <citation type="submission" date="2014-04" db="EMBL/GenBank/DDBJ databases">
        <title>Genome evolution of avian class.</title>
        <authorList>
            <person name="Zhang G."/>
            <person name="Li C."/>
        </authorList>
    </citation>
    <scope>NUCLEOTIDE SEQUENCE [LARGE SCALE GENOMIC DNA]</scope>
    <source>
        <strain evidence="1">BGI_N300</strain>
    </source>
</reference>
<sequence>VQPGLKGSRGGLADLCRNRVAFLHPVLEAAVQHRDLLVPENTEHPPGTGGVEGAQLIPVVHHHMSVIADPQAPHVLGELGRAGQHEVVGGGPVP</sequence>
<organism evidence="1 2">
    <name type="scientific">Calypte anna</name>
    <name type="common">Anna's hummingbird</name>
    <name type="synonym">Archilochus anna</name>
    <dbReference type="NCBI Taxonomy" id="9244"/>
    <lineage>
        <taxon>Eukaryota</taxon>
        <taxon>Metazoa</taxon>
        <taxon>Chordata</taxon>
        <taxon>Craniata</taxon>
        <taxon>Vertebrata</taxon>
        <taxon>Euteleostomi</taxon>
        <taxon>Archelosauria</taxon>
        <taxon>Archosauria</taxon>
        <taxon>Dinosauria</taxon>
        <taxon>Saurischia</taxon>
        <taxon>Theropoda</taxon>
        <taxon>Coelurosauria</taxon>
        <taxon>Aves</taxon>
        <taxon>Neognathae</taxon>
        <taxon>Neoaves</taxon>
        <taxon>Strisores</taxon>
        <taxon>Apodiformes</taxon>
        <taxon>Trochilidae</taxon>
        <taxon>Calypte</taxon>
    </lineage>
</organism>
<dbReference type="AlphaFoldDB" id="A0A091HL70"/>
<keyword evidence="2" id="KW-1185">Reference proteome</keyword>
<evidence type="ECO:0000313" key="2">
    <source>
        <dbReference type="Proteomes" id="UP000054308"/>
    </source>
</evidence>
<dbReference type="EMBL" id="KL217503">
    <property type="protein sequence ID" value="KFO95934.1"/>
    <property type="molecule type" value="Genomic_DNA"/>
</dbReference>
<accession>A0A091HL70</accession>
<evidence type="ECO:0000313" key="1">
    <source>
        <dbReference type="EMBL" id="KFO95934.1"/>
    </source>
</evidence>
<gene>
    <name evidence="1" type="ORF">N300_11509</name>
</gene>